<dbReference type="OrthoDB" id="3266505at2759"/>
<evidence type="ECO:0000313" key="2">
    <source>
        <dbReference type="Proteomes" id="UP000076874"/>
    </source>
</evidence>
<dbReference type="Proteomes" id="UP000076874">
    <property type="component" value="Unassembled WGS sequence"/>
</dbReference>
<organism evidence="1 2">
    <name type="scientific">Niveomyces insectorum RCEF 264</name>
    <dbReference type="NCBI Taxonomy" id="1081102"/>
    <lineage>
        <taxon>Eukaryota</taxon>
        <taxon>Fungi</taxon>
        <taxon>Dikarya</taxon>
        <taxon>Ascomycota</taxon>
        <taxon>Pezizomycotina</taxon>
        <taxon>Sordariomycetes</taxon>
        <taxon>Hypocreomycetidae</taxon>
        <taxon>Hypocreales</taxon>
        <taxon>Cordycipitaceae</taxon>
        <taxon>Niveomyces</taxon>
    </lineage>
</organism>
<proteinExistence type="predicted"/>
<comment type="caution">
    <text evidence="1">The sequence shown here is derived from an EMBL/GenBank/DDBJ whole genome shotgun (WGS) entry which is preliminary data.</text>
</comment>
<protein>
    <submittedName>
        <fullName evidence="1">Uncharacterized protein</fullName>
    </submittedName>
</protein>
<accession>A0A167PT94</accession>
<name>A0A167PT94_9HYPO</name>
<reference evidence="1 2" key="1">
    <citation type="journal article" date="2016" name="Genome Biol. Evol.">
        <title>Divergent and convergent evolution of fungal pathogenicity.</title>
        <authorList>
            <person name="Shang Y."/>
            <person name="Xiao G."/>
            <person name="Zheng P."/>
            <person name="Cen K."/>
            <person name="Zhan S."/>
            <person name="Wang C."/>
        </authorList>
    </citation>
    <scope>NUCLEOTIDE SEQUENCE [LARGE SCALE GENOMIC DNA]</scope>
    <source>
        <strain evidence="1 2">RCEF 264</strain>
    </source>
</reference>
<keyword evidence="2" id="KW-1185">Reference proteome</keyword>
<gene>
    <name evidence="1" type="ORF">SPI_07383</name>
</gene>
<evidence type="ECO:0000313" key="1">
    <source>
        <dbReference type="EMBL" id="OAA57002.1"/>
    </source>
</evidence>
<dbReference type="AlphaFoldDB" id="A0A167PT94"/>
<dbReference type="EMBL" id="AZHD01000015">
    <property type="protein sequence ID" value="OAA57002.1"/>
    <property type="molecule type" value="Genomic_DNA"/>
</dbReference>
<sequence length="185" mass="19958">MSLGHRGMASVFRLASASPGQGTIVFCRIQRTQFLESSSWGGPSRGVSRIRRKYTSAISPPLITSKTVGRPPLGIRSLLQPFEIVGEADLRDVGCAHTPPSAAKHAFLDLDAIASVCFVFVLVEITSPGSHLGAPGIEASRSIIRYISREGQDGLYWVFQPGYYTGADLTDWEALEQPIADVQAP</sequence>